<evidence type="ECO:0000256" key="3">
    <source>
        <dbReference type="ARBA" id="ARBA00022670"/>
    </source>
</evidence>
<dbReference type="Proteomes" id="UP000277580">
    <property type="component" value="Unassembled WGS sequence"/>
</dbReference>
<dbReference type="PANTHER" id="PTHR13367">
    <property type="entry name" value="UBIQUITIN THIOESTERASE"/>
    <property type="match status" value="1"/>
</dbReference>
<evidence type="ECO:0000259" key="10">
    <source>
        <dbReference type="Pfam" id="PF20255"/>
    </source>
</evidence>
<dbReference type="EC" id="3.4.19.12" evidence="2"/>
<proteinExistence type="predicted"/>
<evidence type="ECO:0000313" key="12">
    <source>
        <dbReference type="Proteomes" id="UP000277580"/>
    </source>
</evidence>
<evidence type="ECO:0000256" key="7">
    <source>
        <dbReference type="SAM" id="MobiDB-lite"/>
    </source>
</evidence>
<dbReference type="Pfam" id="PF12340">
    <property type="entry name" value="DUF3638"/>
    <property type="match status" value="1"/>
</dbReference>
<feature type="compositionally biased region" description="Basic and acidic residues" evidence="7">
    <location>
        <begin position="3086"/>
        <end position="3105"/>
    </location>
</feature>
<dbReference type="InterPro" id="IPR022099">
    <property type="entry name" value="DUF3638"/>
</dbReference>
<gene>
    <name evidence="11" type="ORF">P167DRAFT_515204</name>
</gene>
<keyword evidence="6" id="KW-0788">Thiol protease</keyword>
<feature type="domain" description="DUF3638" evidence="8">
    <location>
        <begin position="1996"/>
        <end position="2216"/>
    </location>
</feature>
<dbReference type="InterPro" id="IPR046541">
    <property type="entry name" value="DUF6606"/>
</dbReference>
<dbReference type="Pfam" id="PF12359">
    <property type="entry name" value="DUF3645"/>
    <property type="match status" value="1"/>
</dbReference>
<organism evidence="11 12">
    <name type="scientific">Morchella conica CCBAS932</name>
    <dbReference type="NCBI Taxonomy" id="1392247"/>
    <lineage>
        <taxon>Eukaryota</taxon>
        <taxon>Fungi</taxon>
        <taxon>Dikarya</taxon>
        <taxon>Ascomycota</taxon>
        <taxon>Pezizomycotina</taxon>
        <taxon>Pezizomycetes</taxon>
        <taxon>Pezizales</taxon>
        <taxon>Morchellaceae</taxon>
        <taxon>Morchella</taxon>
    </lineage>
</organism>
<evidence type="ECO:0000313" key="11">
    <source>
        <dbReference type="EMBL" id="RPB17778.1"/>
    </source>
</evidence>
<feature type="domain" description="DUF6606" evidence="10">
    <location>
        <begin position="13"/>
        <end position="280"/>
    </location>
</feature>
<keyword evidence="5" id="KW-0378">Hydrolase</keyword>
<evidence type="ECO:0000256" key="4">
    <source>
        <dbReference type="ARBA" id="ARBA00022786"/>
    </source>
</evidence>
<protein>
    <recommendedName>
        <fullName evidence="2">ubiquitinyl hydrolase 1</fullName>
        <ecNumber evidence="2">3.4.19.12</ecNumber>
    </recommendedName>
</protein>
<feature type="domain" description="DUF3645" evidence="9">
    <location>
        <begin position="2332"/>
        <end position="2364"/>
    </location>
</feature>
<dbReference type="STRING" id="1392247.A0A3N4L7L2"/>
<dbReference type="PANTHER" id="PTHR13367:SF34">
    <property type="match status" value="1"/>
</dbReference>
<sequence>MSGQIDNSTLGYIINHVFLPPKLPCKADVGVEPKIQSLLGLIKDSAKAYQGGLTASKSQWDSGIKMLSMMEEIQPRGCLSSRSLDKAIENMRTGDVLALHIQAQNAGLILRQTEEDIIFEAFEASPKSEDVMKCQGRLLCSFPGPAVAVSIEKAKSVEFRLELSCFLEKMNVDELEDAMSTSRKGGSDHIETRETTNPRYITELLNEILLAVGKPAEVHRIQKRIADDVLWDDTELPWRRSPLWLTIRVALQSTVDRPTEISGYVQYKAFMVFFMTEILEIALDRNLPSDTLFVMNAKLGRRTFKMGKRGGLPAFLLKRVSDQLSKVTQVLGCRWKQVNQAHSTPFKWTPQALSSDDNMQLSLVQSGAYIAAAVSRIPTIVKSKVYVPNEERRIDPKSKDIPPLPVRDKSASELQILFIDFERWVRESLDSWVMRNLQNEEACRILCLSIEVYTLHGKRAYVSNPESMSILILTTMELWVALDKIAVNTCSLLSEYFFTEFANRPFNHLLLPRYHQLERLHRIEIYLKERREKADRNATCIFSNKAGSKTFAVRYYLNSPKHQSIHEKIDLDATAEREKKIEEFEEKRRLYNDAVARVAERPCDYIHSDGGRRAHHDPECYKCRWKKYANTLSIQVHEWPLPSDPDCLAMVVFELECPIGFCAWRDATYLVMVDILSPPLILEHPDARPFTDLNTYCGLRQYFKCRSQQRLRFSSVTKATTQSHYAKICLTNNSNSVCVNNALKYGLWDSVGLNWVDGRVSANKCDIQNICTFKLPEGPYQKLQYAINSTTHTPNEVISRQHECPKALSFHEYIAFGFLKAGHRLQWLNIVRELRTRTLTFRNEAVNILLMQAAWYTGPPNTESPSATRESFTILEDTAFGHNLLQELGSMLTSIEANWLEGVSAKSIIWLTTRLLTVASSLDIRNSAFCLLRQARAVTLKWTRQLTTQIQKCEKEDELEDLKIRALQMAIICRATYDVDHCDFWHVLSTGADVATLVECAIIIHNNTPPKMDHLSPQTHFLLDRDRRLSVILKEHLERLIFSSNDGLNRCILRMWSAYKQGSLWSMSNSRWIKTNTAAISGNASQEVQYNLLSGQLLVDGLPLARMGTDYILHPTYTRLFLEKVLDVFPSNLPGMQFQARHQVFGHQVHFGMQGDELLIKAQIDGNEYELVPHTKLQGDFPVHFTKNYFHWLEIKTRVLEFRPKSDPWKSSATNWRLSYLGLASRMVLRNECMMDIRKASFSMIASVLGRLEPPKYIDITFALDTRTVLIHLPRLKMDFFINEKGEIECRQFRGMVVDFNQDIGTFTGLVNRLVMRQKSVRSVIIPYGDVRYKTERSHVIVEIETDIDGLDRVPYLHYTVDTRLGRLVGNDSLTSHLFKTYLHALTTHCLPDELTRRTGTEEALANLKSATTWSFQKLGDVEIKLLTLIMSLTPSRDYYPKHKRVMQTIKWKRLPYLTQHEDFELLVTSIFKYACRFHMLRVDDKTLDLEDLLSNASDHLLRRAAIRNATIRRDEFGGANYTELNDSVYSSRDFIPQNSKLKNDIWDIARSIEKWSTNLATHHNLKGLLKRWELICGSSTRVTVLQYNRSVLDLTLDSWVDLYNTLRVTTMQSKYRLMFTLCTMVYSGKQDMSIIGTLLAFAINENFSRISPPPYLSYNLHDGEIPQLDIRLAETHAIPFESSPEARLPKQHGESATLLQQRRRDTYENNLKSQAEVLFSFLQAQWPVHTPSYPQMNSRGVYTHFKLKKVMSLIIPIFQSCYKNKEFLQHIDVVQKELSNMNLGPKETRSQYTFDSHKKIRAPSYSKVTLEGIFSRIPPDVTGIPAHINAQPVISQGENELKSLLLELEAAHSNQFEKEYANNMLNSYEALYKKSAAVFSGLPSKETLLKHRLQSENRMQSIFQIIEKALGPVSAIQNMMGMTGLWPNISPISLLQRLASNASVDLSPGWRQVLIEYGEAVTMFQRAERLLDYSESGGDDFARESENPGGQGRSQVAYSDWLLISIDNNLLVRPVQAQIALEMIAPSSGKNQTLQLNMGEGKSSVIVPIVSAALADGKKLVRVVVLKPLSGQMFRLLVQKLSGLANRRIFYMPFSRQVKLGEEAVRNIQDLYQECMEVGGILLVQPEHLLSFKLMGLDLLFMPQGEKVVASALIRCQRWLGRNSRDILDESDEILHTKHELIYTVGASTSVELSPNRWTIVQEIFGRIQVHTKAMEGVEVKGIPQSFPGSFPTTRILEPKSGDELMSRITEDVFAGRLKTVSFRLFPDYIRELAIQFVTKQGITEAESEPLFKDMDDISRLTLLLLRGLIAGEILCNALGKKRWRVEYGLDLSRSMLAVPYRAKDCPAQRAEYSHPDVAITLTCLSYYYAGLTETQLEHCFATLLKSDNPEMEYAIWVEKDNTLPTIFRELSGINLVDKEQCTNIIFPRFRHNKTAIDFYLAWVVFPTEVREFPHKLSSSGWDIAETKKHPTTGFSGTNDNRHLLPLSIKQHESEGQLNTNAKVLSYLLQPENSYLCAKGENEQRLDVDSLLDKLVQQDPQIRVLLDVGAQVLEKRNFEVARDWLSRVPESKASVYFNEEDELTVITRDGHPEPLMISAFAKQMDECLVYLDEVHTRGTDLKLPKETRAAVTLGPNLTKDRLVQACMRMRKLGQGQSVIFCAPPEIHQKILVTARKSSVDSVSVSDVLRWSMHETFISTKNTVQTWARQGISYQNRNVAWKLHRDVKQMESIMVEPDAQSLEERFGPLKSGKEQFHTGTIPKECHYEISLIEENCKKFSITSLRGSEVHEEQERELEIEVEREQQRELPSPVAARRHTIHPDIKKFVQTGTLSEESTAVVPAFDLFQESRSEFQEDAWSKRLLITRDFATTTNGSRFSYMNAFLPPVNWLVSSFAENTYLVIMSSYEINALLPIIISHDAVRLHMYAPKVTKYMRTFEDLKFCTIPSIESVPDAGWSAPKALVDQLNIFSGQLFLQDYETYERLGDFLGLCLKDHVSHVEGGVPGTDGFVGSDKTRIALGMKPTLFTKSPVPFLRKLMNCRRKGQNFAATHMGQVLHGKILTEKDIKYEHPTEELAQGAEAMVMERQRVGERMDEKLDRGKEEGESQFDEDEVDDDEEVDEEEDDEEEEE</sequence>
<dbReference type="GO" id="GO:0006508">
    <property type="term" value="P:proteolysis"/>
    <property type="evidence" value="ECO:0007669"/>
    <property type="project" value="UniProtKB-KW"/>
</dbReference>
<dbReference type="EMBL" id="ML119105">
    <property type="protein sequence ID" value="RPB17778.1"/>
    <property type="molecule type" value="Genomic_DNA"/>
</dbReference>
<evidence type="ECO:0000256" key="6">
    <source>
        <dbReference type="ARBA" id="ARBA00022807"/>
    </source>
</evidence>
<keyword evidence="3" id="KW-0645">Protease</keyword>
<name>A0A3N4L7L2_9PEZI</name>
<evidence type="ECO:0000259" key="9">
    <source>
        <dbReference type="Pfam" id="PF12359"/>
    </source>
</evidence>
<feature type="region of interest" description="Disordered" evidence="7">
    <location>
        <begin position="3086"/>
        <end position="3131"/>
    </location>
</feature>
<evidence type="ECO:0000256" key="1">
    <source>
        <dbReference type="ARBA" id="ARBA00000707"/>
    </source>
</evidence>
<keyword evidence="4" id="KW-0833">Ubl conjugation pathway</keyword>
<accession>A0A3N4L7L2</accession>
<dbReference type="InterPro" id="IPR051346">
    <property type="entry name" value="OTU_Deubiquitinase"/>
</dbReference>
<reference evidence="11 12" key="1">
    <citation type="journal article" date="2018" name="Nat. Ecol. Evol.">
        <title>Pezizomycetes genomes reveal the molecular basis of ectomycorrhizal truffle lifestyle.</title>
        <authorList>
            <person name="Murat C."/>
            <person name="Payen T."/>
            <person name="Noel B."/>
            <person name="Kuo A."/>
            <person name="Morin E."/>
            <person name="Chen J."/>
            <person name="Kohler A."/>
            <person name="Krizsan K."/>
            <person name="Balestrini R."/>
            <person name="Da Silva C."/>
            <person name="Montanini B."/>
            <person name="Hainaut M."/>
            <person name="Levati E."/>
            <person name="Barry K.W."/>
            <person name="Belfiori B."/>
            <person name="Cichocki N."/>
            <person name="Clum A."/>
            <person name="Dockter R.B."/>
            <person name="Fauchery L."/>
            <person name="Guy J."/>
            <person name="Iotti M."/>
            <person name="Le Tacon F."/>
            <person name="Lindquist E.A."/>
            <person name="Lipzen A."/>
            <person name="Malagnac F."/>
            <person name="Mello A."/>
            <person name="Molinier V."/>
            <person name="Miyauchi S."/>
            <person name="Poulain J."/>
            <person name="Riccioni C."/>
            <person name="Rubini A."/>
            <person name="Sitrit Y."/>
            <person name="Splivallo R."/>
            <person name="Traeger S."/>
            <person name="Wang M."/>
            <person name="Zifcakova L."/>
            <person name="Wipf D."/>
            <person name="Zambonelli A."/>
            <person name="Paolocci F."/>
            <person name="Nowrousian M."/>
            <person name="Ottonello S."/>
            <person name="Baldrian P."/>
            <person name="Spatafora J.W."/>
            <person name="Henrissat B."/>
            <person name="Nagy L.G."/>
            <person name="Aury J.M."/>
            <person name="Wincker P."/>
            <person name="Grigoriev I.V."/>
            <person name="Bonfante P."/>
            <person name="Martin F.M."/>
        </authorList>
    </citation>
    <scope>NUCLEOTIDE SEQUENCE [LARGE SCALE GENOMIC DNA]</scope>
    <source>
        <strain evidence="11 12">CCBAS932</strain>
    </source>
</reference>
<evidence type="ECO:0000259" key="8">
    <source>
        <dbReference type="Pfam" id="PF12340"/>
    </source>
</evidence>
<dbReference type="InParanoid" id="A0A3N4L7L2"/>
<feature type="compositionally biased region" description="Acidic residues" evidence="7">
    <location>
        <begin position="3106"/>
        <end position="3131"/>
    </location>
</feature>
<keyword evidence="12" id="KW-1185">Reference proteome</keyword>
<evidence type="ECO:0000256" key="5">
    <source>
        <dbReference type="ARBA" id="ARBA00022801"/>
    </source>
</evidence>
<comment type="catalytic activity">
    <reaction evidence="1">
        <text>Thiol-dependent hydrolysis of ester, thioester, amide, peptide and isopeptide bonds formed by the C-terminal Gly of ubiquitin (a 76-residue protein attached to proteins as an intracellular targeting signal).</text>
        <dbReference type="EC" id="3.4.19.12"/>
    </reaction>
</comment>
<dbReference type="OrthoDB" id="3182339at2759"/>
<dbReference type="GO" id="GO:0004843">
    <property type="term" value="F:cysteine-type deubiquitinase activity"/>
    <property type="evidence" value="ECO:0007669"/>
    <property type="project" value="UniProtKB-EC"/>
</dbReference>
<evidence type="ECO:0000256" key="2">
    <source>
        <dbReference type="ARBA" id="ARBA00012759"/>
    </source>
</evidence>
<dbReference type="InterPro" id="IPR022105">
    <property type="entry name" value="DUF3645"/>
</dbReference>
<dbReference type="Pfam" id="PF20255">
    <property type="entry name" value="DUF6606"/>
    <property type="match status" value="1"/>
</dbReference>